<proteinExistence type="inferred from homology"/>
<keyword evidence="2 3" id="KW-0249">Electron transport</keyword>
<dbReference type="Proteomes" id="UP000005877">
    <property type="component" value="Chromosome"/>
</dbReference>
<keyword evidence="5" id="KW-1015">Disulfide bond</keyword>
<reference evidence="7 8" key="1">
    <citation type="journal article" date="2012" name="PLoS ONE">
        <title>The genome characteristics and predicted function of methyl-group oxidation pathway in the obligate aceticlastic methanogens, Methanosaeta spp.</title>
        <authorList>
            <person name="Zhu J."/>
            <person name="Zheng H."/>
            <person name="Ai G."/>
            <person name="Zhang G."/>
            <person name="Liu D."/>
            <person name="Liu X."/>
            <person name="Dong X."/>
        </authorList>
    </citation>
    <scope>NUCLEOTIDE SEQUENCE [LARGE SCALE GENOMIC DNA]</scope>
    <source>
        <strain evidence="7 8">6Ac</strain>
    </source>
</reference>
<dbReference type="STRING" id="1110509.Mhar_1543"/>
<keyword evidence="3" id="KW-0813">Transport</keyword>
<evidence type="ECO:0000256" key="2">
    <source>
        <dbReference type="ARBA" id="ARBA00022982"/>
    </source>
</evidence>
<evidence type="ECO:0000256" key="4">
    <source>
        <dbReference type="PIRSR" id="PIRSR037031-50"/>
    </source>
</evidence>
<dbReference type="PATRIC" id="fig|1110509.7.peg.1717"/>
<accession>G7WP63</accession>
<sequence length="88" mass="9280">MGAEARMVEAMMKIEVLGTGCAKCKSLAKNVEKAVAEAGVEAEVVKVESLQEIMNRGVMMTPALFIDGEAVAVGRAPSVAEIKGMLKR</sequence>
<evidence type="ECO:0000313" key="7">
    <source>
        <dbReference type="EMBL" id="AET64904.1"/>
    </source>
</evidence>
<organism evidence="7 8">
    <name type="scientific">Methanothrix harundinacea (strain 6Ac)</name>
    <name type="common">Methanosaeta harundinacea</name>
    <dbReference type="NCBI Taxonomy" id="1110509"/>
    <lineage>
        <taxon>Archaea</taxon>
        <taxon>Methanobacteriati</taxon>
        <taxon>Methanobacteriota</taxon>
        <taxon>Stenosarchaea group</taxon>
        <taxon>Methanomicrobia</taxon>
        <taxon>Methanotrichales</taxon>
        <taxon>Methanotrichaceae</taxon>
        <taxon>Methanothrix</taxon>
    </lineage>
</organism>
<dbReference type="InterPro" id="IPR012336">
    <property type="entry name" value="Thioredoxin-like_fold"/>
</dbReference>
<dbReference type="SUPFAM" id="SSF52833">
    <property type="entry name" value="Thioredoxin-like"/>
    <property type="match status" value="1"/>
</dbReference>
<evidence type="ECO:0000259" key="6">
    <source>
        <dbReference type="Pfam" id="PF13192"/>
    </source>
</evidence>
<keyword evidence="8" id="KW-1185">Reference proteome</keyword>
<evidence type="ECO:0000256" key="1">
    <source>
        <dbReference type="ARBA" id="ARBA00007787"/>
    </source>
</evidence>
<dbReference type="PANTHER" id="PTHR36450:SF1">
    <property type="entry name" value="THIOREDOXIN"/>
    <property type="match status" value="1"/>
</dbReference>
<dbReference type="InterPro" id="IPR036249">
    <property type="entry name" value="Thioredoxin-like_sf"/>
</dbReference>
<feature type="disulfide bond" description="Redox-active" evidence="5">
    <location>
        <begin position="21"/>
        <end position="24"/>
    </location>
</feature>
<dbReference type="PANTHER" id="PTHR36450">
    <property type="entry name" value="THIOREDOXIN"/>
    <property type="match status" value="1"/>
</dbReference>
<dbReference type="HOGENOM" id="CLU_090389_18_2_2"/>
<protein>
    <recommendedName>
        <fullName evidence="3">Thioredoxin</fullName>
    </recommendedName>
</protein>
<feature type="domain" description="Thioredoxin-like fold" evidence="6">
    <location>
        <begin position="12"/>
        <end position="86"/>
    </location>
</feature>
<keyword evidence="3 5" id="KW-0676">Redox-active center</keyword>
<feature type="active site" description="Nucleophile" evidence="4">
    <location>
        <position position="24"/>
    </location>
</feature>
<dbReference type="InterPro" id="IPR005243">
    <property type="entry name" value="THIRX-like_proc"/>
</dbReference>
<dbReference type="AlphaFoldDB" id="G7WP63"/>
<gene>
    <name evidence="7" type="ordered locus">Mhar_1543</name>
</gene>
<feature type="active site" description="Nucleophile" evidence="4">
    <location>
        <position position="21"/>
    </location>
</feature>
<comment type="similarity">
    <text evidence="1 3">Belongs to the glutaredoxin family.</text>
</comment>
<dbReference type="Pfam" id="PF13192">
    <property type="entry name" value="Thioredoxin_3"/>
    <property type="match status" value="1"/>
</dbReference>
<dbReference type="Gene3D" id="3.40.30.10">
    <property type="entry name" value="Glutaredoxin"/>
    <property type="match status" value="1"/>
</dbReference>
<dbReference type="PIRSF" id="PIRSF037031">
    <property type="entry name" value="Redox_disulphide_2"/>
    <property type="match status" value="1"/>
</dbReference>
<evidence type="ECO:0000313" key="8">
    <source>
        <dbReference type="Proteomes" id="UP000005877"/>
    </source>
</evidence>
<evidence type="ECO:0000256" key="5">
    <source>
        <dbReference type="PIRSR" id="PIRSR037031-51"/>
    </source>
</evidence>
<comment type="function">
    <text evidence="3">Does not function as a glutathione-disulfide oxidoreductase in the presence of glutathione and glutathione reductase. Has low thioredoxin activity in vitro.</text>
</comment>
<dbReference type="NCBIfam" id="TIGR00412">
    <property type="entry name" value="redox_disulf_2"/>
    <property type="match status" value="1"/>
</dbReference>
<name>G7WP63_METH6</name>
<dbReference type="EMBL" id="CP003117">
    <property type="protein sequence ID" value="AET64904.1"/>
    <property type="molecule type" value="Genomic_DNA"/>
</dbReference>
<dbReference type="KEGG" id="mhi:Mhar_1543"/>
<evidence type="ECO:0000256" key="3">
    <source>
        <dbReference type="PIRNR" id="PIRNR037031"/>
    </source>
</evidence>